<dbReference type="STRING" id="433924.NS331_19405"/>
<dbReference type="Proteomes" id="UP000255265">
    <property type="component" value="Unassembled WGS sequence"/>
</dbReference>
<comment type="caution">
    <text evidence="4">The sequence shown here is derived from an EMBL/GenBank/DDBJ whole genome shotgun (WGS) entry which is preliminary data.</text>
</comment>
<proteinExistence type="inferred from homology"/>
<dbReference type="EMBL" id="QQAV01000010">
    <property type="protein sequence ID" value="RDI20659.1"/>
    <property type="molecule type" value="Genomic_DNA"/>
</dbReference>
<organism evidence="4 5">
    <name type="scientific">Pseudacidovorax intermedius</name>
    <dbReference type="NCBI Taxonomy" id="433924"/>
    <lineage>
        <taxon>Bacteria</taxon>
        <taxon>Pseudomonadati</taxon>
        <taxon>Pseudomonadota</taxon>
        <taxon>Betaproteobacteria</taxon>
        <taxon>Burkholderiales</taxon>
        <taxon>Comamonadaceae</taxon>
        <taxon>Pseudacidovorax</taxon>
    </lineage>
</organism>
<gene>
    <name evidence="4" type="ORF">DFR41_11065</name>
</gene>
<dbReference type="OrthoDB" id="9801773at2"/>
<evidence type="ECO:0000313" key="4">
    <source>
        <dbReference type="EMBL" id="RDI20659.1"/>
    </source>
</evidence>
<dbReference type="PANTHER" id="PTHR11092:SF0">
    <property type="entry name" value="EPIMERASE FAMILY PROTEIN SDR39U1"/>
    <property type="match status" value="1"/>
</dbReference>
<sequence>MMHTPSPPMPTVLPRRPPAMPQTLLVTGATGFVGRHLVRRLLADGHAVIALSRDAARAGRTLGPQVRVVGQLSDIAGDTPIDACVHLAGARVIGPPWTQARREELMRSRAAPAAQLLALMHRLARQPRALLVASAIGWYGKVETGDDLPCDESAPPQPGQFQSDLCAAIERDAQLAEALGVRVVRMRFGVVLGADGGAYPPQALAARLGLGAVLGNGRQPSPWVHVDDVVGLACFALAHETLAGPVNVVAPHTPTQSEFVHALAASYGRKARLRVPGMALRLAMGEMSDLLLAGRNVVPVVAQRAGYAFAHPSLEAALSDLATGSRHAKGGAS</sequence>
<protein>
    <recommendedName>
        <fullName evidence="6">TIGR01777 family protein</fullName>
    </recommendedName>
</protein>
<dbReference type="SUPFAM" id="SSF51735">
    <property type="entry name" value="NAD(P)-binding Rossmann-fold domains"/>
    <property type="match status" value="1"/>
</dbReference>
<dbReference type="Pfam" id="PF08338">
    <property type="entry name" value="DUF1731"/>
    <property type="match status" value="1"/>
</dbReference>
<reference evidence="4 5" key="1">
    <citation type="submission" date="2018-07" db="EMBL/GenBank/DDBJ databases">
        <title>Genomic Encyclopedia of Type Strains, Phase IV (KMG-IV): sequencing the most valuable type-strain genomes for metagenomic binning, comparative biology and taxonomic classification.</title>
        <authorList>
            <person name="Goeker M."/>
        </authorList>
    </citation>
    <scope>NUCLEOTIDE SEQUENCE [LARGE SCALE GENOMIC DNA]</scope>
    <source>
        <strain evidence="4 5">DSM 21352</strain>
    </source>
</reference>
<dbReference type="InterPro" id="IPR010099">
    <property type="entry name" value="SDR39U1"/>
</dbReference>
<name>A0A370FBS4_9BURK</name>
<dbReference type="InterPro" id="IPR036291">
    <property type="entry name" value="NAD(P)-bd_dom_sf"/>
</dbReference>
<evidence type="ECO:0000259" key="2">
    <source>
        <dbReference type="Pfam" id="PF01370"/>
    </source>
</evidence>
<dbReference type="Gene3D" id="3.40.50.720">
    <property type="entry name" value="NAD(P)-binding Rossmann-like Domain"/>
    <property type="match status" value="1"/>
</dbReference>
<dbReference type="NCBIfam" id="TIGR01777">
    <property type="entry name" value="yfcH"/>
    <property type="match status" value="1"/>
</dbReference>
<accession>A0A370FBS4</accession>
<evidence type="ECO:0008006" key="6">
    <source>
        <dbReference type="Google" id="ProtNLM"/>
    </source>
</evidence>
<dbReference type="PANTHER" id="PTHR11092">
    <property type="entry name" value="SUGAR NUCLEOTIDE EPIMERASE RELATED"/>
    <property type="match status" value="1"/>
</dbReference>
<dbReference type="InterPro" id="IPR013549">
    <property type="entry name" value="DUF1731"/>
</dbReference>
<evidence type="ECO:0000256" key="1">
    <source>
        <dbReference type="ARBA" id="ARBA00009353"/>
    </source>
</evidence>
<feature type="domain" description="NAD-dependent epimerase/dehydratase" evidence="2">
    <location>
        <begin position="25"/>
        <end position="240"/>
    </location>
</feature>
<dbReference type="InterPro" id="IPR001509">
    <property type="entry name" value="Epimerase_deHydtase"/>
</dbReference>
<keyword evidence="5" id="KW-1185">Reference proteome</keyword>
<dbReference type="AlphaFoldDB" id="A0A370FBS4"/>
<comment type="similarity">
    <text evidence="1">Belongs to the NAD(P)-dependent epimerase/dehydratase family. SDR39U1 subfamily.</text>
</comment>
<dbReference type="Pfam" id="PF01370">
    <property type="entry name" value="Epimerase"/>
    <property type="match status" value="1"/>
</dbReference>
<feature type="domain" description="DUF1731" evidence="3">
    <location>
        <begin position="275"/>
        <end position="321"/>
    </location>
</feature>
<evidence type="ECO:0000259" key="3">
    <source>
        <dbReference type="Pfam" id="PF08338"/>
    </source>
</evidence>
<evidence type="ECO:0000313" key="5">
    <source>
        <dbReference type="Proteomes" id="UP000255265"/>
    </source>
</evidence>